<dbReference type="Proteomes" id="UP001054857">
    <property type="component" value="Unassembled WGS sequence"/>
</dbReference>
<dbReference type="GO" id="GO:0008017">
    <property type="term" value="F:microtubule binding"/>
    <property type="evidence" value="ECO:0007669"/>
    <property type="project" value="TreeGrafter"/>
</dbReference>
<dbReference type="InterPro" id="IPR027417">
    <property type="entry name" value="P-loop_NTPase"/>
</dbReference>
<dbReference type="PANTHER" id="PTHR11566:SF173">
    <property type="entry name" value="DYNAMIN-RELATED PROTEIN 4C"/>
    <property type="match status" value="1"/>
</dbReference>
<dbReference type="PRINTS" id="PR00195">
    <property type="entry name" value="DYNAMIN"/>
</dbReference>
<protein>
    <recommendedName>
        <fullName evidence="1">Dynamin-type G domain-containing protein</fullName>
    </recommendedName>
</protein>
<dbReference type="InterPro" id="IPR001401">
    <property type="entry name" value="Dynamin_GTPase"/>
</dbReference>
<dbReference type="GO" id="GO:0016020">
    <property type="term" value="C:membrane"/>
    <property type="evidence" value="ECO:0007669"/>
    <property type="project" value="TreeGrafter"/>
</dbReference>
<dbReference type="AlphaFoldDB" id="A0AAD3DI17"/>
<dbReference type="Pfam" id="PF00350">
    <property type="entry name" value="Dynamin_N"/>
    <property type="match status" value="1"/>
</dbReference>
<dbReference type="PROSITE" id="PS51718">
    <property type="entry name" value="G_DYNAMIN_2"/>
    <property type="match status" value="1"/>
</dbReference>
<reference evidence="2 3" key="1">
    <citation type="journal article" date="2021" name="Sci. Rep.">
        <title>Genome sequencing of the multicellular alga Astrephomene provides insights into convergent evolution of germ-soma differentiation.</title>
        <authorList>
            <person name="Yamashita S."/>
            <person name="Yamamoto K."/>
            <person name="Matsuzaki R."/>
            <person name="Suzuki S."/>
            <person name="Yamaguchi H."/>
            <person name="Hirooka S."/>
            <person name="Minakuchi Y."/>
            <person name="Miyagishima S."/>
            <person name="Kawachi M."/>
            <person name="Toyoda A."/>
            <person name="Nozaki H."/>
        </authorList>
    </citation>
    <scope>NUCLEOTIDE SEQUENCE [LARGE SCALE GENOMIC DNA]</scope>
    <source>
        <strain evidence="2 3">NIES-4017</strain>
    </source>
</reference>
<dbReference type="SMART" id="SM00053">
    <property type="entry name" value="DYNc"/>
    <property type="match status" value="1"/>
</dbReference>
<dbReference type="Gene3D" id="3.40.50.300">
    <property type="entry name" value="P-loop containing nucleotide triphosphate hydrolases"/>
    <property type="match status" value="1"/>
</dbReference>
<dbReference type="EMBL" id="BMAR01000003">
    <property type="protein sequence ID" value="GFR42210.1"/>
    <property type="molecule type" value="Genomic_DNA"/>
</dbReference>
<organism evidence="2 3">
    <name type="scientific">Astrephomene gubernaculifera</name>
    <dbReference type="NCBI Taxonomy" id="47775"/>
    <lineage>
        <taxon>Eukaryota</taxon>
        <taxon>Viridiplantae</taxon>
        <taxon>Chlorophyta</taxon>
        <taxon>core chlorophytes</taxon>
        <taxon>Chlorophyceae</taxon>
        <taxon>CS clade</taxon>
        <taxon>Chlamydomonadales</taxon>
        <taxon>Astrephomenaceae</taxon>
        <taxon>Astrephomene</taxon>
    </lineage>
</organism>
<dbReference type="GO" id="GO:0003924">
    <property type="term" value="F:GTPase activity"/>
    <property type="evidence" value="ECO:0007669"/>
    <property type="project" value="InterPro"/>
</dbReference>
<evidence type="ECO:0000313" key="3">
    <source>
        <dbReference type="Proteomes" id="UP001054857"/>
    </source>
</evidence>
<sequence length="758" mass="84700">MSLALGMADPARVRRLRVLLDKFNAANESLRSADGRAQLSLPRFAVIGNQSHGKSSVISRVTNIRLPSSDGICTRAPLRIASRMSTTGPNKAQLSFRAESAKSIGHLEGSGWRLEQNANGPAKGRYVKALLEDGASWPPAVESVGIAVKEATLALVGEDESNRGHPKDDIAEEEILLEWESPETPTLDVVDLPGLTNIAVENQPKELPERITRLVRDNVNKENTMMLCVLSGESADFSGFPAMEEARRADPELNNTLVVMTRIDNLNPEQQTARLKHHLSKLFATCKPLEVVVVKNTPDMDLPDQHAKEEEFLQTLKPVQDALMGQSESWAFKLGIPELVKKLQEELEARLEAEWPALRSKLKTDISRTESELKEMPAIMDAGQAAEKAHDLTHRVKETLRLIQLGKHSYLVSEGKPEVPDKFLFYKHLQELHRTQFTEVIVVPAFMDDDKVETLVSTWKKHAGEEQEEDVKPNVRHQFYRTEFANSLGTKLGALAKEAGSKVQEAYEAVIDEVFKGYDVLREEFRRAFSQKVLEPQIKKLQNYLRDTAEAQRDFHTESEIYRAAMIHYNEFIRKDDEQPVVTGTLGVEAMLLGKQQPEVKASSALANSSIAQMLKEHRTLFKNKNPEWTAHLLKCQFELLVQTVVVHNSLTDMVPRVVRSFLVNELIEERLPELIRRIDNGKFPLLGDPEWLLKSMMDSDVLQRQQALSGQLASMKTALDSLNGIDDPTADPSFGVVRLPGLQPQATIAVAGGTSAP</sequence>
<dbReference type="PANTHER" id="PTHR11566">
    <property type="entry name" value="DYNAMIN"/>
    <property type="match status" value="1"/>
</dbReference>
<name>A0AAD3DI17_9CHLO</name>
<evidence type="ECO:0000259" key="1">
    <source>
        <dbReference type="PROSITE" id="PS51718"/>
    </source>
</evidence>
<feature type="domain" description="Dynamin-type G" evidence="1">
    <location>
        <begin position="38"/>
        <end position="356"/>
    </location>
</feature>
<dbReference type="InterPro" id="IPR022812">
    <property type="entry name" value="Dynamin"/>
</dbReference>
<proteinExistence type="predicted"/>
<dbReference type="InterPro" id="IPR045063">
    <property type="entry name" value="Dynamin_N"/>
</dbReference>
<gene>
    <name evidence="2" type="ORF">Agub_g3101</name>
</gene>
<dbReference type="GO" id="GO:0005874">
    <property type="term" value="C:microtubule"/>
    <property type="evidence" value="ECO:0007669"/>
    <property type="project" value="TreeGrafter"/>
</dbReference>
<dbReference type="GO" id="GO:0005525">
    <property type="term" value="F:GTP binding"/>
    <property type="evidence" value="ECO:0007669"/>
    <property type="project" value="InterPro"/>
</dbReference>
<evidence type="ECO:0000313" key="2">
    <source>
        <dbReference type="EMBL" id="GFR42210.1"/>
    </source>
</evidence>
<comment type="caution">
    <text evidence="2">The sequence shown here is derived from an EMBL/GenBank/DDBJ whole genome shotgun (WGS) entry which is preliminary data.</text>
</comment>
<keyword evidence="3" id="KW-1185">Reference proteome</keyword>
<dbReference type="GO" id="GO:0005737">
    <property type="term" value="C:cytoplasm"/>
    <property type="evidence" value="ECO:0007669"/>
    <property type="project" value="TreeGrafter"/>
</dbReference>
<dbReference type="SUPFAM" id="SSF52540">
    <property type="entry name" value="P-loop containing nucleoside triphosphate hydrolases"/>
    <property type="match status" value="1"/>
</dbReference>
<accession>A0AAD3DI17</accession>
<dbReference type="InterPro" id="IPR030381">
    <property type="entry name" value="G_DYNAMIN_dom"/>
</dbReference>